<sequence length="220" mass="25368">MSQTQILFRLSFFKYVKEKVKERLSLSGKVKGDIFLNPHLKAGQDILREGRHDDHIIHAIRHFSGHEGYAKCYIDLNAGFGAIAAEIAGYFQQYELYEADEIQRAVLSANMRLKAPSGEVKILSQPTFPVGRAIVRCERAENLTKFIKFDKQIIIFQNREAAQIETPYHDVYLYSAHMDKARPFQTLRRLITRGYAFDLTRVEEGDCLKAADYILLPRVR</sequence>
<organism evidence="1">
    <name type="scientific">hydrothermal vent metagenome</name>
    <dbReference type="NCBI Taxonomy" id="652676"/>
    <lineage>
        <taxon>unclassified sequences</taxon>
        <taxon>metagenomes</taxon>
        <taxon>ecological metagenomes</taxon>
    </lineage>
</organism>
<dbReference type="EMBL" id="UOED01000068">
    <property type="protein sequence ID" value="VAV91529.1"/>
    <property type="molecule type" value="Genomic_DNA"/>
</dbReference>
<protein>
    <submittedName>
        <fullName evidence="1">Uncharacterized protein</fullName>
    </submittedName>
</protein>
<evidence type="ECO:0000313" key="1">
    <source>
        <dbReference type="EMBL" id="VAV91529.1"/>
    </source>
</evidence>
<dbReference type="AlphaFoldDB" id="A0A3B0RHS0"/>
<reference evidence="1" key="1">
    <citation type="submission" date="2018-06" db="EMBL/GenBank/DDBJ databases">
        <authorList>
            <person name="Zhirakovskaya E."/>
        </authorList>
    </citation>
    <scope>NUCLEOTIDE SEQUENCE</scope>
</reference>
<gene>
    <name evidence="1" type="ORF">MNBD_ALPHA02-2530</name>
</gene>
<proteinExistence type="predicted"/>
<name>A0A3B0RHS0_9ZZZZ</name>
<accession>A0A3B0RHS0</accession>